<evidence type="ECO:0000313" key="1">
    <source>
        <dbReference type="EMBL" id="GHP06675.1"/>
    </source>
</evidence>
<dbReference type="EMBL" id="BNJQ01000013">
    <property type="protein sequence ID" value="GHP06675.1"/>
    <property type="molecule type" value="Genomic_DNA"/>
</dbReference>
<dbReference type="Pfam" id="PF13911">
    <property type="entry name" value="AhpC-TSA_2"/>
    <property type="match status" value="1"/>
</dbReference>
<gene>
    <name evidence="1" type="ORF">PPROV_000542000</name>
</gene>
<keyword evidence="2" id="KW-1185">Reference proteome</keyword>
<dbReference type="AlphaFoldDB" id="A0A830HIV4"/>
<dbReference type="InterPro" id="IPR032801">
    <property type="entry name" value="PXL2A/B/C"/>
</dbReference>
<proteinExistence type="predicted"/>
<accession>A0A830HIV4</accession>
<reference evidence="1" key="1">
    <citation type="submission" date="2020-10" db="EMBL/GenBank/DDBJ databases">
        <title>Unveiling of a novel bifunctional photoreceptor, Dualchrome1, isolated from a cosmopolitan green alga.</title>
        <authorList>
            <person name="Suzuki S."/>
            <person name="Kawachi M."/>
        </authorList>
    </citation>
    <scope>NUCLEOTIDE SEQUENCE</scope>
    <source>
        <strain evidence="1">NIES 2893</strain>
    </source>
</reference>
<evidence type="ECO:0000313" key="2">
    <source>
        <dbReference type="Proteomes" id="UP000660262"/>
    </source>
</evidence>
<dbReference type="OrthoDB" id="497519at2759"/>
<name>A0A830HIV4_9CHLO</name>
<dbReference type="Proteomes" id="UP000660262">
    <property type="component" value="Unassembled WGS sequence"/>
</dbReference>
<comment type="caution">
    <text evidence="1">The sequence shown here is derived from an EMBL/GenBank/DDBJ whole genome shotgun (WGS) entry which is preliminary data.</text>
</comment>
<sequence length="207" mass="22628">MMAARLMARASPRRLVARRNAVVASSSRAVPCSVTPEGVATVNNKSVLYCWSHAKEWSSAVDDLPEGMRLVMLSIGDVEKLNRFLDSNPEVTRDLMYVDASEYKFDAYNDAGLALIGDNEAQSAEAAKDMKPPGFTTGQWWTYLTSVMKLSPVPKDMKFGEIPEGVKRLGGTFVVENGKITAAWIDPLPGSYPEPAEVLRTVEKVAA</sequence>
<protein>
    <submittedName>
        <fullName evidence="1">Uncharacterized protein</fullName>
    </submittedName>
</protein>
<organism evidence="1 2">
    <name type="scientific">Pycnococcus provasolii</name>
    <dbReference type="NCBI Taxonomy" id="41880"/>
    <lineage>
        <taxon>Eukaryota</taxon>
        <taxon>Viridiplantae</taxon>
        <taxon>Chlorophyta</taxon>
        <taxon>Pseudoscourfieldiophyceae</taxon>
        <taxon>Pseudoscourfieldiales</taxon>
        <taxon>Pycnococcaceae</taxon>
        <taxon>Pycnococcus</taxon>
    </lineage>
</organism>